<evidence type="ECO:0000259" key="1">
    <source>
        <dbReference type="Pfam" id="PF24623"/>
    </source>
</evidence>
<dbReference type="AlphaFoldDB" id="A0A7W7WUF7"/>
<protein>
    <recommendedName>
        <fullName evidence="1">DNA-binding phage zinc finger domain-containing protein</fullName>
    </recommendedName>
</protein>
<dbReference type="Proteomes" id="UP000542674">
    <property type="component" value="Unassembled WGS sequence"/>
</dbReference>
<reference evidence="2 3" key="1">
    <citation type="submission" date="2020-08" db="EMBL/GenBank/DDBJ databases">
        <title>Sequencing the genomes of 1000 actinobacteria strains.</title>
        <authorList>
            <person name="Klenk H.-P."/>
        </authorList>
    </citation>
    <scope>NUCLEOTIDE SEQUENCE [LARGE SCALE GENOMIC DNA]</scope>
    <source>
        <strain evidence="2 3">DSM 45084</strain>
    </source>
</reference>
<keyword evidence="3" id="KW-1185">Reference proteome</keyword>
<dbReference type="Pfam" id="PF24623">
    <property type="entry name" value="Phage_zn_bind_8"/>
    <property type="match status" value="1"/>
</dbReference>
<dbReference type="RefSeq" id="WP_184666486.1">
    <property type="nucleotide sequence ID" value="NZ_BAABAI010000034.1"/>
</dbReference>
<accession>A0A7W7WUF7</accession>
<feature type="domain" description="DNA-binding phage zinc finger" evidence="1">
    <location>
        <begin position="139"/>
        <end position="186"/>
    </location>
</feature>
<dbReference type="InterPro" id="IPR056911">
    <property type="entry name" value="Phage_Znf_bind_put"/>
</dbReference>
<comment type="caution">
    <text evidence="2">The sequence shown here is derived from an EMBL/GenBank/DDBJ whole genome shotgun (WGS) entry which is preliminary data.</text>
</comment>
<evidence type="ECO:0000313" key="3">
    <source>
        <dbReference type="Proteomes" id="UP000542674"/>
    </source>
</evidence>
<name>A0A7W7WUF7_9PSEU</name>
<gene>
    <name evidence="2" type="ORF">F4559_001096</name>
</gene>
<sequence length="191" mass="21213">MNLSEAGRILATAISLDPKMPQPDAKGFIRGVWQKALHDVPYEDAEKAVFAHYRSDEYTRHRETISPADIVQWWNARRRPTERERSGSTGARAIPAAPFDPERLHAGVDRAVAALRAGKRVRAGSALAVAEREGVRESTARRRVLARPCGYCRAQVGEACVDGRGRKLTKSEAHPSRLVGAEVTPRARRLW</sequence>
<organism evidence="2 3">
    <name type="scientific">Saccharothrix violaceirubra</name>
    <dbReference type="NCBI Taxonomy" id="413306"/>
    <lineage>
        <taxon>Bacteria</taxon>
        <taxon>Bacillati</taxon>
        <taxon>Actinomycetota</taxon>
        <taxon>Actinomycetes</taxon>
        <taxon>Pseudonocardiales</taxon>
        <taxon>Pseudonocardiaceae</taxon>
        <taxon>Saccharothrix</taxon>
    </lineage>
</organism>
<proteinExistence type="predicted"/>
<dbReference type="EMBL" id="JACHJS010000001">
    <property type="protein sequence ID" value="MBB4963737.1"/>
    <property type="molecule type" value="Genomic_DNA"/>
</dbReference>
<evidence type="ECO:0000313" key="2">
    <source>
        <dbReference type="EMBL" id="MBB4963737.1"/>
    </source>
</evidence>